<sequence>MIKSDFIKKSFHLGPTPAFSRKNSRGSRLKSSRSKRPAEKLPGVSNLPLLF</sequence>
<reference evidence="2 3" key="2">
    <citation type="submission" date="2007-08" db="EMBL/GenBank/DDBJ databases">
        <authorList>
            <person name="Fulton L."/>
            <person name="Clifton S."/>
            <person name="Fulton B."/>
            <person name="Xu J."/>
            <person name="Minx P."/>
            <person name="Pepin K.H."/>
            <person name="Johnson M."/>
            <person name="Thiruvilangam P."/>
            <person name="Bhonagiri V."/>
            <person name="Nash W.E."/>
            <person name="Wang C."/>
            <person name="Mardis E.R."/>
            <person name="Wilson R.K."/>
        </authorList>
    </citation>
    <scope>NUCLEOTIDE SEQUENCE [LARGE SCALE GENOMIC DNA]</scope>
    <source>
        <strain evidence="2 3">DSM 753</strain>
    </source>
</reference>
<proteinExistence type="predicted"/>
<dbReference type="Proteomes" id="UP000003490">
    <property type="component" value="Unassembled WGS sequence"/>
</dbReference>
<organism evidence="2 3">
    <name type="scientific">[Clostridium] leptum DSM 753</name>
    <dbReference type="NCBI Taxonomy" id="428125"/>
    <lineage>
        <taxon>Bacteria</taxon>
        <taxon>Bacillati</taxon>
        <taxon>Bacillota</taxon>
        <taxon>Clostridia</taxon>
        <taxon>Eubacteriales</taxon>
        <taxon>Oscillospiraceae</taxon>
        <taxon>Oscillospiraceae incertae sedis</taxon>
    </lineage>
</organism>
<evidence type="ECO:0000313" key="3">
    <source>
        <dbReference type="Proteomes" id="UP000003490"/>
    </source>
</evidence>
<evidence type="ECO:0000256" key="1">
    <source>
        <dbReference type="SAM" id="MobiDB-lite"/>
    </source>
</evidence>
<evidence type="ECO:0000313" key="2">
    <source>
        <dbReference type="EMBL" id="EDO59572.1"/>
    </source>
</evidence>
<feature type="region of interest" description="Disordered" evidence="1">
    <location>
        <begin position="9"/>
        <end position="51"/>
    </location>
</feature>
<gene>
    <name evidence="2" type="ORF">CLOLEP_03622</name>
</gene>
<protein>
    <submittedName>
        <fullName evidence="2">Uncharacterized protein</fullName>
    </submittedName>
</protein>
<comment type="caution">
    <text evidence="2">The sequence shown here is derived from an EMBL/GenBank/DDBJ whole genome shotgun (WGS) entry which is preliminary data.</text>
</comment>
<dbReference type="AlphaFoldDB" id="A7VYE4"/>
<feature type="compositionally biased region" description="Basic residues" evidence="1">
    <location>
        <begin position="22"/>
        <end position="35"/>
    </location>
</feature>
<reference evidence="2 3" key="1">
    <citation type="submission" date="2007-08" db="EMBL/GenBank/DDBJ databases">
        <title>Draft genome sequence of Clostridium leptum (DSM 753).</title>
        <authorList>
            <person name="Sudarsanam P."/>
            <person name="Ley R."/>
            <person name="Guruge J."/>
            <person name="Turnbaugh P.J."/>
            <person name="Mahowald M."/>
            <person name="Liep D."/>
            <person name="Gordon J."/>
        </authorList>
    </citation>
    <scope>NUCLEOTIDE SEQUENCE [LARGE SCALE GENOMIC DNA]</scope>
    <source>
        <strain evidence="2 3">DSM 753</strain>
    </source>
</reference>
<name>A7VYE4_9FIRM</name>
<accession>A7VYE4</accession>
<dbReference type="EMBL" id="ABCB02000021">
    <property type="protein sequence ID" value="EDO59572.1"/>
    <property type="molecule type" value="Genomic_DNA"/>
</dbReference>
<dbReference type="HOGENOM" id="CLU_3097396_0_0_9"/>